<keyword evidence="3" id="KW-0378">Hydrolase</keyword>
<dbReference type="GO" id="GO:0016787">
    <property type="term" value="F:hydrolase activity"/>
    <property type="evidence" value="ECO:0007669"/>
    <property type="project" value="UniProtKB-KW"/>
</dbReference>
<dbReference type="GO" id="GO:0004519">
    <property type="term" value="F:endonuclease activity"/>
    <property type="evidence" value="ECO:0007669"/>
    <property type="project" value="UniProtKB-KW"/>
</dbReference>
<comment type="caution">
    <text evidence="5">The sequence shown here is derived from an EMBL/GenBank/DDBJ whole genome shotgun (WGS) entry which is preliminary data.</text>
</comment>
<evidence type="ECO:0000256" key="3">
    <source>
        <dbReference type="ARBA" id="ARBA00022801"/>
    </source>
</evidence>
<dbReference type="AlphaFoldDB" id="A0A2M6XCD4"/>
<dbReference type="PROSITE" id="PS50830">
    <property type="entry name" value="TNASE_3"/>
    <property type="match status" value="1"/>
</dbReference>
<evidence type="ECO:0000313" key="5">
    <source>
        <dbReference type="EMBL" id="PIU03344.1"/>
    </source>
</evidence>
<keyword evidence="1" id="KW-0540">Nuclease</keyword>
<dbReference type="InterPro" id="IPR035437">
    <property type="entry name" value="SNase_OB-fold_sf"/>
</dbReference>
<organism evidence="5 6">
    <name type="scientific">Candidatus Shapirobacteria bacterium CG08_land_8_20_14_0_20_39_18</name>
    <dbReference type="NCBI Taxonomy" id="1974883"/>
    <lineage>
        <taxon>Bacteria</taxon>
        <taxon>Candidatus Shapironibacteriota</taxon>
    </lineage>
</organism>
<dbReference type="PROSITE" id="PS01284">
    <property type="entry name" value="TNASE_2"/>
    <property type="match status" value="1"/>
</dbReference>
<dbReference type="EMBL" id="PEYO01000018">
    <property type="protein sequence ID" value="PIU03344.1"/>
    <property type="molecule type" value="Genomic_DNA"/>
</dbReference>
<dbReference type="Proteomes" id="UP000228996">
    <property type="component" value="Unassembled WGS sequence"/>
</dbReference>
<evidence type="ECO:0000256" key="2">
    <source>
        <dbReference type="ARBA" id="ARBA00022759"/>
    </source>
</evidence>
<dbReference type="Gene3D" id="2.40.50.90">
    <property type="match status" value="1"/>
</dbReference>
<dbReference type="GO" id="GO:0003676">
    <property type="term" value="F:nucleic acid binding"/>
    <property type="evidence" value="ECO:0007669"/>
    <property type="project" value="InterPro"/>
</dbReference>
<dbReference type="SUPFAM" id="SSF50199">
    <property type="entry name" value="Staphylococcal nuclease"/>
    <property type="match status" value="1"/>
</dbReference>
<evidence type="ECO:0000313" key="6">
    <source>
        <dbReference type="Proteomes" id="UP000228996"/>
    </source>
</evidence>
<dbReference type="PANTHER" id="PTHR12302:SF3">
    <property type="entry name" value="SERINE_THREONINE-PROTEIN KINASE 31"/>
    <property type="match status" value="1"/>
</dbReference>
<proteinExistence type="predicted"/>
<protein>
    <recommendedName>
        <fullName evidence="4">TNase-like domain-containing protein</fullName>
    </recommendedName>
</protein>
<dbReference type="Pfam" id="PF00565">
    <property type="entry name" value="SNase"/>
    <property type="match status" value="1"/>
</dbReference>
<dbReference type="SMART" id="SM00318">
    <property type="entry name" value="SNc"/>
    <property type="match status" value="1"/>
</dbReference>
<dbReference type="InterPro" id="IPR016071">
    <property type="entry name" value="Staphylococal_nuclease_OB-fold"/>
</dbReference>
<dbReference type="InterPro" id="IPR002071">
    <property type="entry name" value="Thermonucl_AS"/>
</dbReference>
<gene>
    <name evidence="5" type="ORF">COT44_03945</name>
</gene>
<dbReference type="PANTHER" id="PTHR12302">
    <property type="entry name" value="EBNA2 BINDING PROTEIN P100"/>
    <property type="match status" value="1"/>
</dbReference>
<feature type="domain" description="TNase-like" evidence="4">
    <location>
        <begin position="52"/>
        <end position="175"/>
    </location>
</feature>
<reference evidence="6" key="1">
    <citation type="submission" date="2017-09" db="EMBL/GenBank/DDBJ databases">
        <title>Depth-based differentiation of microbial function through sediment-hosted aquifers and enrichment of novel symbionts in the deep terrestrial subsurface.</title>
        <authorList>
            <person name="Probst A.J."/>
            <person name="Ladd B."/>
            <person name="Jarett J.K."/>
            <person name="Geller-Mcgrath D.E."/>
            <person name="Sieber C.M.K."/>
            <person name="Emerson J.B."/>
            <person name="Anantharaman K."/>
            <person name="Thomas B.C."/>
            <person name="Malmstrom R."/>
            <person name="Stieglmeier M."/>
            <person name="Klingl A."/>
            <person name="Woyke T."/>
            <person name="Ryan C.M."/>
            <person name="Banfield J.F."/>
        </authorList>
    </citation>
    <scope>NUCLEOTIDE SEQUENCE [LARGE SCALE GENOMIC DNA]</scope>
</reference>
<evidence type="ECO:0000259" key="4">
    <source>
        <dbReference type="PROSITE" id="PS50830"/>
    </source>
</evidence>
<accession>A0A2M6XCD4</accession>
<sequence length="175" mass="20046">MGVVGEVRKERGKRRTRRIRGLILASILGWNWQEGLVKLKQAGGYKQSTTVFPKQAEITQAVDGDTVEINNGQTIRMLGINAPERGEAGFEEAKNYMEDIFDGKSVSLEYDTYQDDKYGRVLAYIWEDCQSAMGCNNGKRMLNWLMVKRGLAKVVVYEDRRKLKYEELLKEAEIN</sequence>
<name>A0A2M6XCD4_9BACT</name>
<evidence type="ECO:0000256" key="1">
    <source>
        <dbReference type="ARBA" id="ARBA00022722"/>
    </source>
</evidence>
<keyword evidence="2" id="KW-0255">Endonuclease</keyword>